<dbReference type="SMART" id="SM00331">
    <property type="entry name" value="PP2C_SIG"/>
    <property type="match status" value="1"/>
</dbReference>
<evidence type="ECO:0000313" key="3">
    <source>
        <dbReference type="EMBL" id="PIP60143.1"/>
    </source>
</evidence>
<comment type="caution">
    <text evidence="3">The sequence shown here is derived from an EMBL/GenBank/DDBJ whole genome shotgun (WGS) entry which is preliminary data.</text>
</comment>
<name>A0A2H0BR33_9BACT</name>
<sequence>MQTECVLLKYLPFAGYHIFMTMKHKPFEKLVPEWQHKQEEDSRPPEKRSLSERPTLPAPKKESVASLEVNSFDKEPSKDGIVECHFEKKLLGRVDAVTSIGGPGSKYKHNEDAFVIHSDKNSLVVAVLDGAGGSDNGELASRIGSEAFLGTVQKGDDLLDAFDVVSQEVQEEARGGYLTATALHAVRLKEGGVRINVATSGDSKVLTIRNGERLPEGTTDFQNMAQLAVTTHGIEPWEYYNHKFLAVITGGLGIGKSTIEPPIFKQFDHMEGDVSILASDGLWDSVSEYEVIELSKEFHGKELEQKLFELILERNGQDYFVIQHSPSHSIMKDGYGGGDNVTIVVVG</sequence>
<reference evidence="3 4" key="1">
    <citation type="submission" date="2017-09" db="EMBL/GenBank/DDBJ databases">
        <title>Depth-based differentiation of microbial function through sediment-hosted aquifers and enrichment of novel symbionts in the deep terrestrial subsurface.</title>
        <authorList>
            <person name="Probst A.J."/>
            <person name="Ladd B."/>
            <person name="Jarett J.K."/>
            <person name="Geller-Mcgrath D.E."/>
            <person name="Sieber C.M."/>
            <person name="Emerson J.B."/>
            <person name="Anantharaman K."/>
            <person name="Thomas B.C."/>
            <person name="Malmstrom R."/>
            <person name="Stieglmeier M."/>
            <person name="Klingl A."/>
            <person name="Woyke T."/>
            <person name="Ryan C.M."/>
            <person name="Banfield J.F."/>
        </authorList>
    </citation>
    <scope>NUCLEOTIDE SEQUENCE [LARGE SCALE GENOMIC DNA]</scope>
    <source>
        <strain evidence="3">CG22_combo_CG10-13_8_21_14_all_47_17</strain>
    </source>
</reference>
<evidence type="ECO:0000259" key="2">
    <source>
        <dbReference type="PROSITE" id="PS51746"/>
    </source>
</evidence>
<proteinExistence type="predicted"/>
<feature type="region of interest" description="Disordered" evidence="1">
    <location>
        <begin position="35"/>
        <end position="66"/>
    </location>
</feature>
<organism evidence="3 4">
    <name type="scientific">Candidatus Uhrbacteria bacterium CG22_combo_CG10-13_8_21_14_all_47_17</name>
    <dbReference type="NCBI Taxonomy" id="1975041"/>
    <lineage>
        <taxon>Bacteria</taxon>
        <taxon>Candidatus Uhriibacteriota</taxon>
    </lineage>
</organism>
<dbReference type="EMBL" id="PCSZ01000080">
    <property type="protein sequence ID" value="PIP60143.1"/>
    <property type="molecule type" value="Genomic_DNA"/>
</dbReference>
<dbReference type="Proteomes" id="UP000231581">
    <property type="component" value="Unassembled WGS sequence"/>
</dbReference>
<protein>
    <recommendedName>
        <fullName evidence="2">PPM-type phosphatase domain-containing protein</fullName>
    </recommendedName>
</protein>
<dbReference type="InterPro" id="IPR036457">
    <property type="entry name" value="PPM-type-like_dom_sf"/>
</dbReference>
<gene>
    <name evidence="3" type="ORF">COX00_04875</name>
</gene>
<evidence type="ECO:0000313" key="4">
    <source>
        <dbReference type="Proteomes" id="UP000231581"/>
    </source>
</evidence>
<feature type="compositionally biased region" description="Basic and acidic residues" evidence="1">
    <location>
        <begin position="35"/>
        <end position="51"/>
    </location>
</feature>
<dbReference type="AlphaFoldDB" id="A0A2H0BR33"/>
<evidence type="ECO:0000256" key="1">
    <source>
        <dbReference type="SAM" id="MobiDB-lite"/>
    </source>
</evidence>
<accession>A0A2H0BR33</accession>
<dbReference type="SMART" id="SM00332">
    <property type="entry name" value="PP2Cc"/>
    <property type="match status" value="1"/>
</dbReference>
<dbReference type="InterPro" id="IPR001932">
    <property type="entry name" value="PPM-type_phosphatase-like_dom"/>
</dbReference>
<dbReference type="SUPFAM" id="SSF81606">
    <property type="entry name" value="PP2C-like"/>
    <property type="match status" value="1"/>
</dbReference>
<dbReference type="Gene3D" id="3.60.40.10">
    <property type="entry name" value="PPM-type phosphatase domain"/>
    <property type="match status" value="1"/>
</dbReference>
<dbReference type="PROSITE" id="PS51746">
    <property type="entry name" value="PPM_2"/>
    <property type="match status" value="1"/>
</dbReference>
<feature type="domain" description="PPM-type phosphatase" evidence="2">
    <location>
        <begin position="93"/>
        <end position="347"/>
    </location>
</feature>